<accession>A0A8J2ZKA8</accession>
<proteinExistence type="predicted"/>
<protein>
    <submittedName>
        <fullName evidence="1">Uncharacterized protein</fullName>
    </submittedName>
</protein>
<organism evidence="1 2">
    <name type="scientific">Salipiger pallidus</name>
    <dbReference type="NCBI Taxonomy" id="1775170"/>
    <lineage>
        <taxon>Bacteria</taxon>
        <taxon>Pseudomonadati</taxon>
        <taxon>Pseudomonadota</taxon>
        <taxon>Alphaproteobacteria</taxon>
        <taxon>Rhodobacterales</taxon>
        <taxon>Roseobacteraceae</taxon>
        <taxon>Salipiger</taxon>
    </lineage>
</organism>
<comment type="caution">
    <text evidence="1">The sequence shown here is derived from an EMBL/GenBank/DDBJ whole genome shotgun (WGS) entry which is preliminary data.</text>
</comment>
<reference evidence="1" key="1">
    <citation type="journal article" date="2014" name="Int. J. Syst. Evol. Microbiol.">
        <title>Complete genome sequence of Corynebacterium casei LMG S-19264T (=DSM 44701T), isolated from a smear-ripened cheese.</title>
        <authorList>
            <consortium name="US DOE Joint Genome Institute (JGI-PGF)"/>
            <person name="Walter F."/>
            <person name="Albersmeier A."/>
            <person name="Kalinowski J."/>
            <person name="Ruckert C."/>
        </authorList>
    </citation>
    <scope>NUCLEOTIDE SEQUENCE</scope>
    <source>
        <strain evidence="1">CGMCC 1.15762</strain>
    </source>
</reference>
<dbReference type="AlphaFoldDB" id="A0A8J2ZKA8"/>
<keyword evidence="2" id="KW-1185">Reference proteome</keyword>
<dbReference type="Proteomes" id="UP000617145">
    <property type="component" value="Unassembled WGS sequence"/>
</dbReference>
<sequence length="225" mass="24156">MSLDRQALPADTEVVLLSLRIHLAQLQAEAVRKQLPGDIVTRFAAYETVLTEDVPLLPLLEGPMTFLRGGVEDEYVTSALDSGFVAGWRHLCDLHDRLALRLGPDGFSGAETLTLRSEIAPAEIRCISQDAARAFDNLSVSDALRDTMSHLCDTIKRQTDLLADLRDRTPKRPSLLACSLKITGAIILGTLTCAASVAAIAQTASGAALLAALEPLAQKLLLLFA</sequence>
<dbReference type="EMBL" id="BMJV01000004">
    <property type="protein sequence ID" value="GGG74788.1"/>
    <property type="molecule type" value="Genomic_DNA"/>
</dbReference>
<evidence type="ECO:0000313" key="2">
    <source>
        <dbReference type="Proteomes" id="UP000617145"/>
    </source>
</evidence>
<evidence type="ECO:0000313" key="1">
    <source>
        <dbReference type="EMBL" id="GGG74788.1"/>
    </source>
</evidence>
<name>A0A8J2ZKA8_9RHOB</name>
<gene>
    <name evidence="1" type="ORF">GCM10011415_24120</name>
</gene>
<reference evidence="1" key="2">
    <citation type="submission" date="2020-09" db="EMBL/GenBank/DDBJ databases">
        <authorList>
            <person name="Sun Q."/>
            <person name="Zhou Y."/>
        </authorList>
    </citation>
    <scope>NUCLEOTIDE SEQUENCE</scope>
    <source>
        <strain evidence="1">CGMCC 1.15762</strain>
    </source>
</reference>